<evidence type="ECO:0000313" key="14">
    <source>
        <dbReference type="EMBL" id="SNT67657.1"/>
    </source>
</evidence>
<keyword evidence="7" id="KW-0227">DNA damage</keyword>
<dbReference type="CDD" id="cd10030">
    <property type="entry name" value="UDG-F4_TTUDGA_SPO1dp_like"/>
    <property type="match status" value="1"/>
</dbReference>
<evidence type="ECO:0000256" key="11">
    <source>
        <dbReference type="ARBA" id="ARBA00023204"/>
    </source>
</evidence>
<evidence type="ECO:0000256" key="1">
    <source>
        <dbReference type="ARBA" id="ARBA00001400"/>
    </source>
</evidence>
<keyword evidence="8" id="KW-0378">Hydrolase</keyword>
<dbReference type="EMBL" id="FZQA01000001">
    <property type="protein sequence ID" value="SNT67657.1"/>
    <property type="molecule type" value="Genomic_DNA"/>
</dbReference>
<comment type="catalytic activity">
    <reaction evidence="1">
        <text>Hydrolyzes single-stranded DNA or mismatched double-stranded DNA and polynucleotides, releasing free uracil.</text>
        <dbReference type="EC" id="3.2.2.27"/>
    </reaction>
</comment>
<dbReference type="Proteomes" id="UP000198346">
    <property type="component" value="Unassembled WGS sequence"/>
</dbReference>
<evidence type="ECO:0000256" key="12">
    <source>
        <dbReference type="SAM" id="MobiDB-lite"/>
    </source>
</evidence>
<dbReference type="SMART" id="SM00987">
    <property type="entry name" value="UreE_C"/>
    <property type="match status" value="1"/>
</dbReference>
<evidence type="ECO:0000256" key="6">
    <source>
        <dbReference type="ARBA" id="ARBA00022723"/>
    </source>
</evidence>
<keyword evidence="15" id="KW-1185">Reference proteome</keyword>
<dbReference type="Gene3D" id="3.40.470.10">
    <property type="entry name" value="Uracil-DNA glycosylase-like domain"/>
    <property type="match status" value="1"/>
</dbReference>
<keyword evidence="10" id="KW-0411">Iron-sulfur</keyword>
<dbReference type="InterPro" id="IPR051536">
    <property type="entry name" value="UDG_Type-4/5"/>
</dbReference>
<dbReference type="GO" id="GO:0004844">
    <property type="term" value="F:uracil DNA N-glycosylase activity"/>
    <property type="evidence" value="ECO:0007669"/>
    <property type="project" value="UniProtKB-EC"/>
</dbReference>
<accession>A0A239PJ44</accession>
<keyword evidence="6" id="KW-0479">Metal-binding</keyword>
<organism evidence="14 15">
    <name type="scientific">Amphiplicatus metriothermophilus</name>
    <dbReference type="NCBI Taxonomy" id="1519374"/>
    <lineage>
        <taxon>Bacteria</taxon>
        <taxon>Pseudomonadati</taxon>
        <taxon>Pseudomonadota</taxon>
        <taxon>Alphaproteobacteria</taxon>
        <taxon>Parvularculales</taxon>
        <taxon>Parvularculaceae</taxon>
        <taxon>Amphiplicatus</taxon>
    </lineage>
</organism>
<dbReference type="InterPro" id="IPR036895">
    <property type="entry name" value="Uracil-DNA_glycosylase-like_sf"/>
</dbReference>
<evidence type="ECO:0000256" key="10">
    <source>
        <dbReference type="ARBA" id="ARBA00023014"/>
    </source>
</evidence>
<evidence type="ECO:0000256" key="8">
    <source>
        <dbReference type="ARBA" id="ARBA00022801"/>
    </source>
</evidence>
<comment type="similarity">
    <text evidence="2">Belongs to the uracil-DNA glycosylase (UDG) superfamily. Type 4 (UDGa) family.</text>
</comment>
<reference evidence="14 15" key="1">
    <citation type="submission" date="2017-07" db="EMBL/GenBank/DDBJ databases">
        <authorList>
            <person name="Sun Z.S."/>
            <person name="Albrecht U."/>
            <person name="Echele G."/>
            <person name="Lee C.C."/>
        </authorList>
    </citation>
    <scope>NUCLEOTIDE SEQUENCE [LARGE SCALE GENOMIC DNA]</scope>
    <source>
        <strain evidence="14 15">CGMCC 1.12710</strain>
    </source>
</reference>
<dbReference type="PANTHER" id="PTHR33693:SF1">
    <property type="entry name" value="TYPE-4 URACIL-DNA GLYCOSYLASE"/>
    <property type="match status" value="1"/>
</dbReference>
<evidence type="ECO:0000256" key="4">
    <source>
        <dbReference type="ARBA" id="ARBA00019403"/>
    </source>
</evidence>
<name>A0A239PJ44_9PROT</name>
<keyword evidence="5" id="KW-0004">4Fe-4S</keyword>
<evidence type="ECO:0000256" key="7">
    <source>
        <dbReference type="ARBA" id="ARBA00022763"/>
    </source>
</evidence>
<dbReference type="GO" id="GO:0006281">
    <property type="term" value="P:DNA repair"/>
    <property type="evidence" value="ECO:0007669"/>
    <property type="project" value="UniProtKB-KW"/>
</dbReference>
<dbReference type="GO" id="GO:0046872">
    <property type="term" value="F:metal ion binding"/>
    <property type="evidence" value="ECO:0007669"/>
    <property type="project" value="UniProtKB-KW"/>
</dbReference>
<feature type="region of interest" description="Disordered" evidence="12">
    <location>
        <begin position="38"/>
        <end position="73"/>
    </location>
</feature>
<dbReference type="Pfam" id="PF03167">
    <property type="entry name" value="UDG"/>
    <property type="match status" value="1"/>
</dbReference>
<evidence type="ECO:0000256" key="2">
    <source>
        <dbReference type="ARBA" id="ARBA00006521"/>
    </source>
</evidence>
<dbReference type="PANTHER" id="PTHR33693">
    <property type="entry name" value="TYPE-5 URACIL-DNA GLYCOSYLASE"/>
    <property type="match status" value="1"/>
</dbReference>
<dbReference type="AlphaFoldDB" id="A0A239PJ44"/>
<keyword evidence="11" id="KW-0234">DNA repair</keyword>
<dbReference type="SUPFAM" id="SSF52141">
    <property type="entry name" value="Uracil-DNA glycosylase-like"/>
    <property type="match status" value="1"/>
</dbReference>
<protein>
    <recommendedName>
        <fullName evidence="4">Type-4 uracil-DNA glycosylase</fullName>
        <ecNumber evidence="3">3.2.2.27</ecNumber>
    </recommendedName>
</protein>
<evidence type="ECO:0000259" key="13">
    <source>
        <dbReference type="SMART" id="SM00986"/>
    </source>
</evidence>
<sequence length="278" mass="29412">MNKTSPEDAARALLRWYAEMGVSEAVEASPADFFAWPDAPPRSSQLDGALGTHAPPARPPTARAPIAPIAPSSAPSADEAIAAAEAAARACDTFDALDAAVRAFEGCPLKAGARTTVFTDGTPGADLLVIGEAPGRDEDRLGKPFVGRAGQLLDRMLAAIGRARETNALISNVIFWRPPGNRTPTQLEVAACKPFVERLIEITAPKAVLLAGGVPTQALLQVTGIMRARGVWREIETASGARFAALPTFHPAFLLRQPAQKRLAWADLLALQRRLTGD</sequence>
<dbReference type="InterPro" id="IPR005122">
    <property type="entry name" value="Uracil-DNA_glycosylase-like"/>
</dbReference>
<feature type="compositionally biased region" description="Low complexity" evidence="12">
    <location>
        <begin position="60"/>
        <end position="73"/>
    </location>
</feature>
<proteinExistence type="inferred from homology"/>
<evidence type="ECO:0000256" key="5">
    <source>
        <dbReference type="ARBA" id="ARBA00022485"/>
    </source>
</evidence>
<evidence type="ECO:0000256" key="9">
    <source>
        <dbReference type="ARBA" id="ARBA00023004"/>
    </source>
</evidence>
<evidence type="ECO:0000313" key="15">
    <source>
        <dbReference type="Proteomes" id="UP000198346"/>
    </source>
</evidence>
<dbReference type="OrthoDB" id="5290748at2"/>
<dbReference type="NCBIfam" id="TIGR00758">
    <property type="entry name" value="UDG_fam4"/>
    <property type="match status" value="1"/>
</dbReference>
<dbReference type="SMART" id="SM00986">
    <property type="entry name" value="UDG"/>
    <property type="match status" value="1"/>
</dbReference>
<keyword evidence="9" id="KW-0408">Iron</keyword>
<dbReference type="EC" id="3.2.2.27" evidence="3"/>
<evidence type="ECO:0000256" key="3">
    <source>
        <dbReference type="ARBA" id="ARBA00012030"/>
    </source>
</evidence>
<feature type="domain" description="Uracil-DNA glycosylase-like" evidence="13">
    <location>
        <begin position="118"/>
        <end position="269"/>
    </location>
</feature>
<dbReference type="GO" id="GO:0051539">
    <property type="term" value="F:4 iron, 4 sulfur cluster binding"/>
    <property type="evidence" value="ECO:0007669"/>
    <property type="project" value="UniProtKB-KW"/>
</dbReference>
<dbReference type="InterPro" id="IPR005273">
    <property type="entry name" value="Ura-DNA_glyco_family4"/>
</dbReference>
<gene>
    <name evidence="14" type="ORF">SAMN06297382_0149</name>
</gene>